<dbReference type="Proteomes" id="UP001243330">
    <property type="component" value="Unassembled WGS sequence"/>
</dbReference>
<name>A0AAD9AJM4_9PEZI</name>
<keyword evidence="3" id="KW-1185">Reference proteome</keyword>
<organism evidence="2 3">
    <name type="scientific">Colletotrichum chrysophilum</name>
    <dbReference type="NCBI Taxonomy" id="1836956"/>
    <lineage>
        <taxon>Eukaryota</taxon>
        <taxon>Fungi</taxon>
        <taxon>Dikarya</taxon>
        <taxon>Ascomycota</taxon>
        <taxon>Pezizomycotina</taxon>
        <taxon>Sordariomycetes</taxon>
        <taxon>Hypocreomycetidae</taxon>
        <taxon>Glomerellales</taxon>
        <taxon>Glomerellaceae</taxon>
        <taxon>Colletotrichum</taxon>
        <taxon>Colletotrichum gloeosporioides species complex</taxon>
    </lineage>
</organism>
<gene>
    <name evidence="2" type="ORF">CCHR01_09451</name>
</gene>
<feature type="compositionally biased region" description="Basic residues" evidence="1">
    <location>
        <begin position="123"/>
        <end position="133"/>
    </location>
</feature>
<comment type="caution">
    <text evidence="2">The sequence shown here is derived from an EMBL/GenBank/DDBJ whole genome shotgun (WGS) entry which is preliminary data.</text>
</comment>
<feature type="compositionally biased region" description="Low complexity" evidence="1">
    <location>
        <begin position="17"/>
        <end position="35"/>
    </location>
</feature>
<feature type="compositionally biased region" description="Polar residues" evidence="1">
    <location>
        <begin position="1"/>
        <end position="11"/>
    </location>
</feature>
<dbReference type="EMBL" id="JAQOWY010000187">
    <property type="protein sequence ID" value="KAK1847912.1"/>
    <property type="molecule type" value="Genomic_DNA"/>
</dbReference>
<evidence type="ECO:0000313" key="2">
    <source>
        <dbReference type="EMBL" id="KAK1847912.1"/>
    </source>
</evidence>
<feature type="region of interest" description="Disordered" evidence="1">
    <location>
        <begin position="118"/>
        <end position="146"/>
    </location>
</feature>
<dbReference type="AlphaFoldDB" id="A0AAD9AJM4"/>
<feature type="region of interest" description="Disordered" evidence="1">
    <location>
        <begin position="1"/>
        <end position="41"/>
    </location>
</feature>
<reference evidence="2" key="1">
    <citation type="submission" date="2023-01" db="EMBL/GenBank/DDBJ databases">
        <title>Colletotrichum chrysophilum M932 genome sequence.</title>
        <authorList>
            <person name="Baroncelli R."/>
        </authorList>
    </citation>
    <scope>NUCLEOTIDE SEQUENCE</scope>
    <source>
        <strain evidence="2">M932</strain>
    </source>
</reference>
<protein>
    <submittedName>
        <fullName evidence="2">Uncharacterized protein</fullName>
    </submittedName>
</protein>
<evidence type="ECO:0000256" key="1">
    <source>
        <dbReference type="SAM" id="MobiDB-lite"/>
    </source>
</evidence>
<sequence>MNRTRTAQQHAPQCESATGSLPGAPGAGAGRDVAGSPAGSGAHQLNYSRPAFVFIASSYDGSDLNSRLPFWSALPCACACQFGAARIPQSSFTCTVRCHVQGKSCLGTSPSTPFLALPGEARQRRRLPPKSKPKPPTPTSTCSPSLPGARLWATLCLGPRRQLASPVRTCSGSSSANSAWGSGWLVPHVPGLLISQGIHDMALFTLFSSTSSSPSPSSQLSGLRGLTSRSPR</sequence>
<proteinExistence type="predicted"/>
<feature type="region of interest" description="Disordered" evidence="1">
    <location>
        <begin position="210"/>
        <end position="232"/>
    </location>
</feature>
<evidence type="ECO:0000313" key="3">
    <source>
        <dbReference type="Proteomes" id="UP001243330"/>
    </source>
</evidence>
<accession>A0AAD9AJM4</accession>